<dbReference type="AlphaFoldDB" id="A0A0R3TGE6"/>
<name>A0A0R3TGE6_RODNA</name>
<feature type="domain" description="Immunoglobulin V-set" evidence="1">
    <location>
        <begin position="3"/>
        <end position="47"/>
    </location>
</feature>
<evidence type="ECO:0000313" key="2">
    <source>
        <dbReference type="EMBL" id="VDO01993.1"/>
    </source>
</evidence>
<dbReference type="SUPFAM" id="SSF48726">
    <property type="entry name" value="Immunoglobulin"/>
    <property type="match status" value="2"/>
</dbReference>
<dbReference type="EMBL" id="UZAE01006127">
    <property type="protein sequence ID" value="VDO01993.1"/>
    <property type="molecule type" value="Genomic_DNA"/>
</dbReference>
<reference evidence="2 3" key="2">
    <citation type="submission" date="2018-11" db="EMBL/GenBank/DDBJ databases">
        <authorList>
            <consortium name="Pathogen Informatics"/>
        </authorList>
    </citation>
    <scope>NUCLEOTIDE SEQUENCE [LARGE SCALE GENOMIC DNA]</scope>
</reference>
<evidence type="ECO:0000313" key="3">
    <source>
        <dbReference type="Proteomes" id="UP000278807"/>
    </source>
</evidence>
<proteinExistence type="predicted"/>
<dbReference type="WBParaSite" id="HNAJ_0000613701-mRNA-1">
    <property type="protein sequence ID" value="HNAJ_0000613701-mRNA-1"/>
    <property type="gene ID" value="HNAJ_0000613701"/>
</dbReference>
<dbReference type="PANTHER" id="PTHR45889:SF8">
    <property type="entry name" value="IG-LIKE DOMAIN-CONTAINING PROTEIN"/>
    <property type="match status" value="1"/>
</dbReference>
<evidence type="ECO:0000313" key="4">
    <source>
        <dbReference type="WBParaSite" id="HNAJ_0000613701-mRNA-1"/>
    </source>
</evidence>
<dbReference type="InterPro" id="IPR013106">
    <property type="entry name" value="Ig_V-set"/>
</dbReference>
<reference evidence="4" key="1">
    <citation type="submission" date="2017-02" db="UniProtKB">
        <authorList>
            <consortium name="WormBaseParasite"/>
        </authorList>
    </citation>
    <scope>IDENTIFICATION</scope>
</reference>
<organism evidence="4">
    <name type="scientific">Rodentolepis nana</name>
    <name type="common">Dwarf tapeworm</name>
    <name type="synonym">Hymenolepis nana</name>
    <dbReference type="NCBI Taxonomy" id="102285"/>
    <lineage>
        <taxon>Eukaryota</taxon>
        <taxon>Metazoa</taxon>
        <taxon>Spiralia</taxon>
        <taxon>Lophotrochozoa</taxon>
        <taxon>Platyhelminthes</taxon>
        <taxon>Cestoda</taxon>
        <taxon>Eucestoda</taxon>
        <taxon>Cyclophyllidea</taxon>
        <taxon>Hymenolepididae</taxon>
        <taxon>Rodentolepis</taxon>
    </lineage>
</organism>
<dbReference type="Proteomes" id="UP000278807">
    <property type="component" value="Unassembled WGS sequence"/>
</dbReference>
<dbReference type="InterPro" id="IPR036179">
    <property type="entry name" value="Ig-like_dom_sf"/>
</dbReference>
<dbReference type="OrthoDB" id="6413693at2759"/>
<dbReference type="Pfam" id="PF07686">
    <property type="entry name" value="V-set"/>
    <property type="match status" value="1"/>
</dbReference>
<keyword evidence="3" id="KW-1185">Reference proteome</keyword>
<dbReference type="PANTHER" id="PTHR45889">
    <property type="entry name" value="IG-LIKE DOMAIN-CONTAINING PROTEIN"/>
    <property type="match status" value="1"/>
</dbReference>
<sequence>MPGDPATGDVSLQIQNLAISDAGEYECQVTPSMNQPLLRRKTYLHVTVMPSVPRMFAFGKELKDGQIRISLPDREQSVTIECMASNGIPPPDFYWKLNEVLLRSVPLDSKNPGKTAF</sequence>
<accession>A0A0R3TGE6</accession>
<evidence type="ECO:0000259" key="1">
    <source>
        <dbReference type="Pfam" id="PF07686"/>
    </source>
</evidence>
<dbReference type="STRING" id="102285.A0A0R3TGE6"/>
<protein>
    <submittedName>
        <fullName evidence="4">IGv domain-containing protein</fullName>
    </submittedName>
</protein>
<dbReference type="InterPro" id="IPR013783">
    <property type="entry name" value="Ig-like_fold"/>
</dbReference>
<gene>
    <name evidence="2" type="ORF">HNAJ_LOCUS6133</name>
</gene>
<dbReference type="Gene3D" id="2.60.40.10">
    <property type="entry name" value="Immunoglobulins"/>
    <property type="match status" value="1"/>
</dbReference>